<sequence length="59" mass="6706">MMLSYVGLYTAVITAIYLFAYSYIEALRISNAEEKVYGGTFIFSSIMAFVFSGFTYLFI</sequence>
<feature type="transmembrane region" description="Helical" evidence="1">
    <location>
        <begin position="6"/>
        <end position="24"/>
    </location>
</feature>
<organism evidence="2 3">
    <name type="scientific">Lederbergia galactosidilytica</name>
    <dbReference type="NCBI Taxonomy" id="217031"/>
    <lineage>
        <taxon>Bacteria</taxon>
        <taxon>Bacillati</taxon>
        <taxon>Bacillota</taxon>
        <taxon>Bacilli</taxon>
        <taxon>Bacillales</taxon>
        <taxon>Bacillaceae</taxon>
        <taxon>Lederbergia</taxon>
    </lineage>
</organism>
<keyword evidence="1" id="KW-0472">Membrane</keyword>
<evidence type="ECO:0000313" key="3">
    <source>
        <dbReference type="Proteomes" id="UP000077881"/>
    </source>
</evidence>
<dbReference type="PATRIC" id="fig|217031.6.peg.3718"/>
<dbReference type="EMBL" id="LDJR01000058">
    <property type="protein sequence ID" value="OAK67799.1"/>
    <property type="molecule type" value="Genomic_DNA"/>
</dbReference>
<dbReference type="Proteomes" id="UP000077881">
    <property type="component" value="Unassembled WGS sequence"/>
</dbReference>
<protein>
    <submittedName>
        <fullName evidence="2">Uncharacterized protein</fullName>
    </submittedName>
</protein>
<accession>A0A177ZK20</accession>
<keyword evidence="1" id="KW-1133">Transmembrane helix</keyword>
<reference evidence="2 3" key="1">
    <citation type="submission" date="2015-05" db="EMBL/GenBank/DDBJ databases">
        <title>Comparison of genome.</title>
        <authorList>
            <person name="Zheng Z."/>
            <person name="Sun M."/>
        </authorList>
    </citation>
    <scope>NUCLEOTIDE SEQUENCE [LARGE SCALE GENOMIC DNA]</scope>
    <source>
        <strain evidence="2 3">G25-74</strain>
    </source>
</reference>
<comment type="caution">
    <text evidence="2">The sequence shown here is derived from an EMBL/GenBank/DDBJ whole genome shotgun (WGS) entry which is preliminary data.</text>
</comment>
<dbReference type="AlphaFoldDB" id="A0A177ZK20"/>
<keyword evidence="1" id="KW-0812">Transmembrane</keyword>
<evidence type="ECO:0000256" key="1">
    <source>
        <dbReference type="SAM" id="Phobius"/>
    </source>
</evidence>
<keyword evidence="3" id="KW-1185">Reference proteome</keyword>
<feature type="transmembrane region" description="Helical" evidence="1">
    <location>
        <begin position="36"/>
        <end position="58"/>
    </location>
</feature>
<gene>
    <name evidence="2" type="ORF">ABB05_17190</name>
</gene>
<proteinExistence type="predicted"/>
<name>A0A177ZK20_9BACI</name>
<evidence type="ECO:0000313" key="2">
    <source>
        <dbReference type="EMBL" id="OAK67799.1"/>
    </source>
</evidence>